<organism evidence="2">
    <name type="scientific">Desulfitobacterium hafniense</name>
    <name type="common">Desulfitobacterium frappieri</name>
    <dbReference type="NCBI Taxonomy" id="49338"/>
    <lineage>
        <taxon>Bacteria</taxon>
        <taxon>Bacillati</taxon>
        <taxon>Bacillota</taxon>
        <taxon>Clostridia</taxon>
        <taxon>Eubacteriales</taxon>
        <taxon>Desulfitobacteriaceae</taxon>
        <taxon>Desulfitobacterium</taxon>
    </lineage>
</organism>
<sequence>MSSKRMSTIDGLVVSTSVISSLFGLTDRRVRQLVEEGVIDKVKNGSYELAPTVKKYVMYLRLGTDGKELEKDAEAIYMAEKTKHEAAKRQIAEIELAQMRGQMHDAKDVEREMSKMLAAFRTRMIALPSKVAPMLIAQNEISVIQDLIQKEIYEALYELSNYDPELFRGEKYVDIEEEEDEGDLNDEQEEQAEDSESI</sequence>
<dbReference type="PATRIC" id="fig|49338.4.peg.1511"/>
<feature type="region of interest" description="Disordered" evidence="1">
    <location>
        <begin position="171"/>
        <end position="198"/>
    </location>
</feature>
<proteinExistence type="predicted"/>
<name>A0A098AXF9_DESHA</name>
<evidence type="ECO:0000256" key="1">
    <source>
        <dbReference type="SAM" id="MobiDB-lite"/>
    </source>
</evidence>
<reference evidence="2" key="1">
    <citation type="submission" date="2014-07" db="EMBL/GenBank/DDBJ databases">
        <authorList>
            <person name="Hornung V.Bastian."/>
        </authorList>
    </citation>
    <scope>NUCLEOTIDE SEQUENCE</scope>
    <source>
        <strain evidence="2">PCE-S</strain>
    </source>
</reference>
<accession>A0A098AXF9</accession>
<dbReference type="RefSeq" id="WP_208925460.1">
    <property type="nucleotide sequence ID" value="NZ_LK996017.1"/>
</dbReference>
<dbReference type="AlphaFoldDB" id="A0A098AXF9"/>
<dbReference type="EMBL" id="LK996017">
    <property type="protein sequence ID" value="CDX01288.1"/>
    <property type="molecule type" value="Genomic_DNA"/>
</dbReference>
<gene>
    <name evidence="2" type="ORF">DPCES_1401</name>
</gene>
<protein>
    <recommendedName>
        <fullName evidence="3">Phage DNA packaging protein, Nu1 subunit of terminase</fullName>
    </recommendedName>
</protein>
<feature type="compositionally biased region" description="Acidic residues" evidence="1">
    <location>
        <begin position="175"/>
        <end position="198"/>
    </location>
</feature>
<evidence type="ECO:0000313" key="2">
    <source>
        <dbReference type="EMBL" id="CDX01288.1"/>
    </source>
</evidence>
<evidence type="ECO:0008006" key="3">
    <source>
        <dbReference type="Google" id="ProtNLM"/>
    </source>
</evidence>